<dbReference type="InterPro" id="IPR011006">
    <property type="entry name" value="CheY-like_superfamily"/>
</dbReference>
<evidence type="ECO:0000313" key="4">
    <source>
        <dbReference type="Proteomes" id="UP000245081"/>
    </source>
</evidence>
<evidence type="ECO:0000256" key="1">
    <source>
        <dbReference type="PROSITE-ProRule" id="PRU00169"/>
    </source>
</evidence>
<dbReference type="SMART" id="SM00028">
    <property type="entry name" value="TPR"/>
    <property type="match status" value="4"/>
</dbReference>
<evidence type="ECO:0000313" key="3">
    <source>
        <dbReference type="EMBL" id="GBG15193.1"/>
    </source>
</evidence>
<dbReference type="Pfam" id="PF13432">
    <property type="entry name" value="TPR_16"/>
    <property type="match status" value="2"/>
</dbReference>
<dbReference type="OrthoDB" id="7298659at2"/>
<dbReference type="PROSITE" id="PS50110">
    <property type="entry name" value="RESPONSE_REGULATORY"/>
    <property type="match status" value="1"/>
</dbReference>
<dbReference type="InterPro" id="IPR019734">
    <property type="entry name" value="TPR_rpt"/>
</dbReference>
<dbReference type="EMBL" id="BDOQ01000014">
    <property type="protein sequence ID" value="GBG15193.1"/>
    <property type="molecule type" value="Genomic_DNA"/>
</dbReference>
<dbReference type="PANTHER" id="PTHR43228">
    <property type="entry name" value="TWO-COMPONENT RESPONSE REGULATOR"/>
    <property type="match status" value="1"/>
</dbReference>
<gene>
    <name evidence="3" type="ORF">NMK_2796</name>
</gene>
<sequence>MALVNQFSSKRVLVIDDLAGMRTQLQMSLANSGFEKLHVVSSIREAIALMDVGRYDIILCDYFLGDGTNGQQFLEYLRSRDLISRNAIFIIITAESSYESVVTAAECAPDDYLLKPFTAEQLNKRLERLVERQAHLHDVHKAADAKDWPKVIVECDRLLEAKDKYYIEASKIKGEALVKSGRLDDAAKLYTQILALRPLPWAKLGLAHVAALKGDKTAAAEMARELLNEHNQYMGAYDFLGGVLAEAGDKNGALEVMQSARHVSPGTLNRVRRVAELALDTGQHEIAEKVMSEALEKHKYSPVREAKDYATLSKAYNELGRPEKALAVINQAKGTFKDQASNVILATSESVAHYKAGNIAKAEAALSEALAAKPADLPPSALAAVADACFAMGKEATATELLKQMVQNNPDDAATRAQAQNVLTSAGKGEEEAKAMIALSVREVIQINNDGVRKAEAGQIVEAVQLLTEAANRLPNNLQIVGNASLVLALDLARNGYQAEKLAECVRFRQLLASKEPNHPKLAQIDAMLKKVQQP</sequence>
<dbReference type="Gene3D" id="3.40.50.2300">
    <property type="match status" value="1"/>
</dbReference>
<dbReference type="Proteomes" id="UP000245081">
    <property type="component" value="Unassembled WGS sequence"/>
</dbReference>
<dbReference type="Gene3D" id="1.25.40.10">
    <property type="entry name" value="Tetratricopeptide repeat domain"/>
    <property type="match status" value="2"/>
</dbReference>
<dbReference type="PANTHER" id="PTHR43228:SF1">
    <property type="entry name" value="TWO-COMPONENT RESPONSE REGULATOR ARR22"/>
    <property type="match status" value="1"/>
</dbReference>
<keyword evidence="4" id="KW-1185">Reference proteome</keyword>
<dbReference type="InterPro" id="IPR001789">
    <property type="entry name" value="Sig_transdc_resp-reg_receiver"/>
</dbReference>
<comment type="caution">
    <text evidence="3">The sequence shown here is derived from an EMBL/GenBank/DDBJ whole genome shotgun (WGS) entry which is preliminary data.</text>
</comment>
<protein>
    <submittedName>
        <fullName evidence="3">Fis family transcriptional regulator</fullName>
    </submittedName>
</protein>
<dbReference type="AlphaFoldDB" id="A0A2R5FEP9"/>
<evidence type="ECO:0000259" key="2">
    <source>
        <dbReference type="PROSITE" id="PS50110"/>
    </source>
</evidence>
<organism evidence="3 4">
    <name type="scientific">Novimethylophilus kurashikiensis</name>
    <dbReference type="NCBI Taxonomy" id="1825523"/>
    <lineage>
        <taxon>Bacteria</taxon>
        <taxon>Pseudomonadati</taxon>
        <taxon>Pseudomonadota</taxon>
        <taxon>Betaproteobacteria</taxon>
        <taxon>Nitrosomonadales</taxon>
        <taxon>Methylophilaceae</taxon>
        <taxon>Novimethylophilus</taxon>
    </lineage>
</organism>
<accession>A0A2R5FEP9</accession>
<dbReference type="SUPFAM" id="SSF48452">
    <property type="entry name" value="TPR-like"/>
    <property type="match status" value="2"/>
</dbReference>
<dbReference type="SMART" id="SM00448">
    <property type="entry name" value="REC"/>
    <property type="match status" value="1"/>
</dbReference>
<feature type="domain" description="Response regulatory" evidence="2">
    <location>
        <begin position="11"/>
        <end position="130"/>
    </location>
</feature>
<name>A0A2R5FEP9_9PROT</name>
<dbReference type="GO" id="GO:0000160">
    <property type="term" value="P:phosphorelay signal transduction system"/>
    <property type="evidence" value="ECO:0007669"/>
    <property type="project" value="InterPro"/>
</dbReference>
<dbReference type="Pfam" id="PF00072">
    <property type="entry name" value="Response_reg"/>
    <property type="match status" value="1"/>
</dbReference>
<dbReference type="InterPro" id="IPR052048">
    <property type="entry name" value="ST_Response_Regulator"/>
</dbReference>
<feature type="modified residue" description="4-aspartylphosphate" evidence="1">
    <location>
        <position position="61"/>
    </location>
</feature>
<dbReference type="SUPFAM" id="SSF52172">
    <property type="entry name" value="CheY-like"/>
    <property type="match status" value="1"/>
</dbReference>
<proteinExistence type="predicted"/>
<dbReference type="InterPro" id="IPR011990">
    <property type="entry name" value="TPR-like_helical_dom_sf"/>
</dbReference>
<dbReference type="RefSeq" id="WP_109016360.1">
    <property type="nucleotide sequence ID" value="NZ_BDOQ01000014.1"/>
</dbReference>
<keyword evidence="1" id="KW-0597">Phosphoprotein</keyword>
<reference evidence="3 4" key="1">
    <citation type="journal article" date="2018" name="Environ. Microbiol.">
        <title>Isolation and genomic characterization of Novimethylophilus kurashikiensis gen. nov. sp. nov., a new lanthanide-dependent methylotrophic species of Methylophilaceae.</title>
        <authorList>
            <person name="Lv H."/>
            <person name="Sahin N."/>
            <person name="Tani A."/>
        </authorList>
    </citation>
    <scope>NUCLEOTIDE SEQUENCE [LARGE SCALE GENOMIC DNA]</scope>
    <source>
        <strain evidence="3 4">La2-4</strain>
    </source>
</reference>